<evidence type="ECO:0000313" key="5">
    <source>
        <dbReference type="Proteomes" id="UP000028878"/>
    </source>
</evidence>
<protein>
    <submittedName>
        <fullName evidence="4">Mammalian cell entry related domain protein</fullName>
    </submittedName>
</protein>
<dbReference type="AlphaFoldDB" id="A0A1L1PX82"/>
<dbReference type="Pfam" id="PF02470">
    <property type="entry name" value="MlaD"/>
    <property type="match status" value="1"/>
</dbReference>
<evidence type="ECO:0000256" key="1">
    <source>
        <dbReference type="SAM" id="MobiDB-lite"/>
    </source>
</evidence>
<reference evidence="5" key="2">
    <citation type="submission" date="2014-11" db="EMBL/GenBank/DDBJ databases">
        <title>Draft genome sequence of Hydrogenophaga intermedia S1.</title>
        <authorList>
            <person name="Gan H.M."/>
            <person name="Chew T.H."/>
            <person name="Stolz A."/>
        </authorList>
    </citation>
    <scope>NUCLEOTIDE SEQUENCE [LARGE SCALE GENOMIC DNA]</scope>
    <source>
        <strain evidence="5">S1</strain>
    </source>
</reference>
<accession>A0A1L1PX82</accession>
<reference evidence="5" key="1">
    <citation type="submission" date="2014-02" db="EMBL/GenBank/DDBJ databases">
        <authorList>
            <person name="Gan H."/>
        </authorList>
    </citation>
    <scope>NUCLEOTIDE SEQUENCE [LARGE SCALE GENOMIC DNA]</scope>
    <source>
        <strain evidence="5">S1</strain>
    </source>
</reference>
<evidence type="ECO:0000256" key="2">
    <source>
        <dbReference type="SAM" id="Phobius"/>
    </source>
</evidence>
<gene>
    <name evidence="4" type="ORF">BN948_05051</name>
</gene>
<dbReference type="InterPro" id="IPR003399">
    <property type="entry name" value="Mce/MlaD"/>
</dbReference>
<proteinExistence type="predicted"/>
<feature type="region of interest" description="Disordered" evidence="1">
    <location>
        <begin position="1"/>
        <end position="21"/>
    </location>
</feature>
<dbReference type="PANTHER" id="PTHR33371:SF4">
    <property type="entry name" value="INTERMEMBRANE PHOSPHOLIPID TRANSPORT SYSTEM BINDING PROTEIN MLAD"/>
    <property type="match status" value="1"/>
</dbReference>
<evidence type="ECO:0000313" key="4">
    <source>
        <dbReference type="EMBL" id="CDN90606.1"/>
    </source>
</evidence>
<organism evidence="4 5">
    <name type="scientific">Hydrogenophaga intermedia</name>
    <dbReference type="NCBI Taxonomy" id="65786"/>
    <lineage>
        <taxon>Bacteria</taxon>
        <taxon>Pseudomonadati</taxon>
        <taxon>Pseudomonadota</taxon>
        <taxon>Betaproteobacteria</taxon>
        <taxon>Burkholderiales</taxon>
        <taxon>Comamonadaceae</taxon>
        <taxon>Hydrogenophaga</taxon>
    </lineage>
</organism>
<keyword evidence="5" id="KW-1185">Reference proteome</keyword>
<dbReference type="Proteomes" id="UP000028878">
    <property type="component" value="Unassembled WGS sequence"/>
</dbReference>
<feature type="compositionally biased region" description="Basic and acidic residues" evidence="1">
    <location>
        <begin position="1"/>
        <end position="14"/>
    </location>
</feature>
<feature type="domain" description="Mce/MlaD" evidence="3">
    <location>
        <begin position="58"/>
        <end position="122"/>
    </location>
</feature>
<dbReference type="EMBL" id="CCAE010000103">
    <property type="protein sequence ID" value="CDN90606.1"/>
    <property type="molecule type" value="Genomic_DNA"/>
</dbReference>
<keyword evidence="2" id="KW-0472">Membrane</keyword>
<feature type="transmembrane region" description="Helical" evidence="2">
    <location>
        <begin position="30"/>
        <end position="51"/>
    </location>
</feature>
<evidence type="ECO:0000259" key="3">
    <source>
        <dbReference type="Pfam" id="PF02470"/>
    </source>
</evidence>
<dbReference type="RefSeq" id="WP_009515344.1">
    <property type="nucleotide sequence ID" value="NZ_CCAE010000103.1"/>
</dbReference>
<dbReference type="PANTHER" id="PTHR33371">
    <property type="entry name" value="INTERMEMBRANE PHOSPHOLIPID TRANSPORT SYSTEM BINDING PROTEIN MLAD-RELATED"/>
    <property type="match status" value="1"/>
</dbReference>
<sequence length="343" mass="36602" precursor="true">MSDRDPTPDRERDPPLVPEPPPVSGLEFKAALLMALTLMLVVGSVVFVMFARGVFEPTQRLVLIADDAEGVNVGMDMTFAGFPIGRVARVELGADGNARILIDVRDSDAKWLRTSSVFTMERSLVGGTRIRAFSGVLDDPPLPDGAERTVLRGDVAAEIPQLTAAARSLLDNLNAITREDAALQTTLANLRTTTEKLNGPQGALGLLVGNEADAKQLSQAIERSNALIARADGLAARLDSLVANADRQVFGQGAKPGEGSVVGDVRATVVQMNGLLEQARGSLQKLDAVLVEAQGAARNAREATTDLGPLRADVESSLRKIDGLIDEINRKWPFARDTEIKLP</sequence>
<dbReference type="InterPro" id="IPR052336">
    <property type="entry name" value="MlaD_Phospholipid_Transporter"/>
</dbReference>
<keyword evidence="2" id="KW-0812">Transmembrane</keyword>
<name>A0A1L1PX82_HYDIT</name>
<keyword evidence="2" id="KW-1133">Transmembrane helix</keyword>